<accession>A0A401GKS2</accession>
<protein>
    <submittedName>
        <fullName evidence="2">Uncharacterized protein</fullName>
    </submittedName>
</protein>
<dbReference type="GeneID" id="38779667"/>
<keyword evidence="3" id="KW-1185">Reference proteome</keyword>
<dbReference type="Proteomes" id="UP000287166">
    <property type="component" value="Unassembled WGS sequence"/>
</dbReference>
<reference evidence="2 3" key="1">
    <citation type="journal article" date="2018" name="Sci. Rep.">
        <title>Genome sequence of the cauliflower mushroom Sparassis crispa (Hanabiratake) and its association with beneficial usage.</title>
        <authorList>
            <person name="Kiyama R."/>
            <person name="Furutani Y."/>
            <person name="Kawaguchi K."/>
            <person name="Nakanishi T."/>
        </authorList>
    </citation>
    <scope>NUCLEOTIDE SEQUENCE [LARGE SCALE GENOMIC DNA]</scope>
</reference>
<gene>
    <name evidence="2" type="ORF">SCP_0411350</name>
</gene>
<organism evidence="2 3">
    <name type="scientific">Sparassis crispa</name>
    <dbReference type="NCBI Taxonomy" id="139825"/>
    <lineage>
        <taxon>Eukaryota</taxon>
        <taxon>Fungi</taxon>
        <taxon>Dikarya</taxon>
        <taxon>Basidiomycota</taxon>
        <taxon>Agaricomycotina</taxon>
        <taxon>Agaricomycetes</taxon>
        <taxon>Polyporales</taxon>
        <taxon>Sparassidaceae</taxon>
        <taxon>Sparassis</taxon>
    </lineage>
</organism>
<dbReference type="InParanoid" id="A0A401GKS2"/>
<evidence type="ECO:0000313" key="3">
    <source>
        <dbReference type="Proteomes" id="UP000287166"/>
    </source>
</evidence>
<dbReference type="AlphaFoldDB" id="A0A401GKS2"/>
<dbReference type="EMBL" id="BFAD01000004">
    <property type="protein sequence ID" value="GBE82750.1"/>
    <property type="molecule type" value="Genomic_DNA"/>
</dbReference>
<evidence type="ECO:0000313" key="2">
    <source>
        <dbReference type="EMBL" id="GBE82750.1"/>
    </source>
</evidence>
<comment type="caution">
    <text evidence="2">The sequence shown here is derived from an EMBL/GenBank/DDBJ whole genome shotgun (WGS) entry which is preliminary data.</text>
</comment>
<sequence>MRDMKDKLTVGGWKRLPEKIQNAFIELQLQLSTLREHSGGDDVAPMNKVTTRENYDKGVSQLPLLLFDREGHHPSRQWPEFWTVLQKSQNPRYQQNRQMDRASRAWMPDSC</sequence>
<name>A0A401GKS2_9APHY</name>
<proteinExistence type="predicted"/>
<feature type="region of interest" description="Disordered" evidence="1">
    <location>
        <begin position="89"/>
        <end position="111"/>
    </location>
</feature>
<evidence type="ECO:0000256" key="1">
    <source>
        <dbReference type="SAM" id="MobiDB-lite"/>
    </source>
</evidence>
<dbReference type="RefSeq" id="XP_027613663.1">
    <property type="nucleotide sequence ID" value="XM_027757862.1"/>
</dbReference>